<dbReference type="AlphaFoldDB" id="A0A317DX43"/>
<proteinExistence type="predicted"/>
<reference evidence="2 3" key="1">
    <citation type="submission" date="2018-05" db="EMBL/GenBank/DDBJ databases">
        <title>Zavarzinia sp. HR-AS.</title>
        <authorList>
            <person name="Lee Y."/>
            <person name="Jeon C.O."/>
        </authorList>
    </citation>
    <scope>NUCLEOTIDE SEQUENCE [LARGE SCALE GENOMIC DNA]</scope>
    <source>
        <strain evidence="2 3">HR-AS</strain>
    </source>
</reference>
<comment type="caution">
    <text evidence="2">The sequence shown here is derived from an EMBL/GenBank/DDBJ whole genome shotgun (WGS) entry which is preliminary data.</text>
</comment>
<dbReference type="EMBL" id="QGLE01000012">
    <property type="protein sequence ID" value="PWR19317.1"/>
    <property type="molecule type" value="Genomic_DNA"/>
</dbReference>
<feature type="domain" description="NAD(P)-binding" evidence="1">
    <location>
        <begin position="12"/>
        <end position="167"/>
    </location>
</feature>
<dbReference type="Proteomes" id="UP000245461">
    <property type="component" value="Unassembled WGS sequence"/>
</dbReference>
<sequence>MTGNGKTALILGITGGVGGATATALRRYGWTIRALLRDPAKLPTGLGIEARRGDALRPAEVIAAAEGVDAIVHGVNPPGYRHWETTVIPMLRSSIAAAKASGARIVLPGTVYNFGSHPPALAAEDAAQVANTKKGAIRIAMERALEDSGLPVLILRCGDFFGGPAGNSWFGQAMVRPGRPVTRIVWPGRDGVGHAFAYLPDVGETIARLLAREADLPRFARFHFDGHWFADGGELLAACRAATGRDALRLGRFPWPLVRLAAPVVPLFREMAELRYLWQVPLRLDNRRLTAFLGAEPHTPAPVALREALRTLGCLAAAPVAEKAPAR</sequence>
<dbReference type="OrthoDB" id="9801785at2"/>
<evidence type="ECO:0000313" key="2">
    <source>
        <dbReference type="EMBL" id="PWR19317.1"/>
    </source>
</evidence>
<evidence type="ECO:0000259" key="1">
    <source>
        <dbReference type="Pfam" id="PF13460"/>
    </source>
</evidence>
<evidence type="ECO:0000313" key="3">
    <source>
        <dbReference type="Proteomes" id="UP000245461"/>
    </source>
</evidence>
<gene>
    <name evidence="2" type="ORF">DKG74_17720</name>
</gene>
<protein>
    <recommendedName>
        <fullName evidence="1">NAD(P)-binding domain-containing protein</fullName>
    </recommendedName>
</protein>
<name>A0A317DX43_9PROT</name>
<dbReference type="InterPro" id="IPR036291">
    <property type="entry name" value="NAD(P)-bd_dom_sf"/>
</dbReference>
<dbReference type="InterPro" id="IPR016040">
    <property type="entry name" value="NAD(P)-bd_dom"/>
</dbReference>
<keyword evidence="3" id="KW-1185">Reference proteome</keyword>
<dbReference type="RefSeq" id="WP_109907516.1">
    <property type="nucleotide sequence ID" value="NZ_QGLE01000012.1"/>
</dbReference>
<dbReference type="SUPFAM" id="SSF51735">
    <property type="entry name" value="NAD(P)-binding Rossmann-fold domains"/>
    <property type="match status" value="1"/>
</dbReference>
<dbReference type="Gene3D" id="3.40.50.720">
    <property type="entry name" value="NAD(P)-binding Rossmann-like Domain"/>
    <property type="match status" value="1"/>
</dbReference>
<dbReference type="Pfam" id="PF13460">
    <property type="entry name" value="NAD_binding_10"/>
    <property type="match status" value="1"/>
</dbReference>
<organism evidence="2 3">
    <name type="scientific">Zavarzinia aquatilis</name>
    <dbReference type="NCBI Taxonomy" id="2211142"/>
    <lineage>
        <taxon>Bacteria</taxon>
        <taxon>Pseudomonadati</taxon>
        <taxon>Pseudomonadota</taxon>
        <taxon>Alphaproteobacteria</taxon>
        <taxon>Rhodospirillales</taxon>
        <taxon>Zavarziniaceae</taxon>
        <taxon>Zavarzinia</taxon>
    </lineage>
</organism>
<accession>A0A317DX43</accession>